<dbReference type="Proteomes" id="UP001236748">
    <property type="component" value="Chromosome"/>
</dbReference>
<proteinExistence type="predicted"/>
<name>A0ABY9G2G1_9PSED</name>
<evidence type="ECO:0008006" key="3">
    <source>
        <dbReference type="Google" id="ProtNLM"/>
    </source>
</evidence>
<accession>A0ABY9G2G1</accession>
<dbReference type="RefSeq" id="WP_305390716.1">
    <property type="nucleotide sequence ID" value="NZ_CP117450.1"/>
</dbReference>
<keyword evidence="2" id="KW-1185">Reference proteome</keyword>
<organism evidence="1 2">
    <name type="scientific">Pseudomonas lurida</name>
    <dbReference type="NCBI Taxonomy" id="244566"/>
    <lineage>
        <taxon>Bacteria</taxon>
        <taxon>Pseudomonadati</taxon>
        <taxon>Pseudomonadota</taxon>
        <taxon>Gammaproteobacteria</taxon>
        <taxon>Pseudomonadales</taxon>
        <taxon>Pseudomonadaceae</taxon>
        <taxon>Pseudomonas</taxon>
    </lineage>
</organism>
<dbReference type="EMBL" id="CP117450">
    <property type="protein sequence ID" value="WLH09763.1"/>
    <property type="molecule type" value="Genomic_DNA"/>
</dbReference>
<sequence>MKNFRDFDSDFNLLIELMVAMIDARASSPITPGMGWLNDIQTLSIKLFKQLCSTKSLSDGCVFKSAAGKSIEFIDQGSVSILARASVETFLTLHWIFGCPSERSQFRHALWQYAGLTDRVNLNSSTDEGRVKQADVRVQQAELLGFIEGSPLLNEYSVREIKELKKGNWRVGWSWSSEAVRAGFHKLYFDNVYSHLCGYSHSNYISAMQIGQAQSITDQSKLASAGIQISIHILAHFIHLYASTFSPAADLLAASPAKAVADLWHFKAEDMNFIFEQEKSADHDA</sequence>
<gene>
    <name evidence="1" type="ORF">PSH67_14180</name>
</gene>
<reference evidence="1 2" key="1">
    <citation type="submission" date="2023-02" db="EMBL/GenBank/DDBJ databases">
        <title>Evolution of Hrp T3SS in non-pathogenic Pseudomonas fluorescens.</title>
        <authorList>
            <person name="Liao K."/>
            <person name="Wei H."/>
            <person name="Gu Y."/>
        </authorList>
    </citation>
    <scope>NUCLEOTIDE SEQUENCE [LARGE SCALE GENOMIC DNA]</scope>
    <source>
        <strain evidence="1 2">FP2043</strain>
    </source>
</reference>
<evidence type="ECO:0000313" key="1">
    <source>
        <dbReference type="EMBL" id="WLH09763.1"/>
    </source>
</evidence>
<evidence type="ECO:0000313" key="2">
    <source>
        <dbReference type="Proteomes" id="UP001236748"/>
    </source>
</evidence>
<protein>
    <recommendedName>
        <fullName evidence="3">Restriction endonuclease</fullName>
    </recommendedName>
</protein>